<accession>A0A1C3P6R3</accession>
<dbReference type="AlphaFoldDB" id="A0A1C3P6R3"/>
<dbReference type="SMART" id="SM00612">
    <property type="entry name" value="Kelch"/>
    <property type="match status" value="2"/>
</dbReference>
<dbReference type="Proteomes" id="UP000199013">
    <property type="component" value="Unassembled WGS sequence"/>
</dbReference>
<keyword evidence="2" id="KW-1185">Reference proteome</keyword>
<reference evidence="2" key="1">
    <citation type="submission" date="2016-02" db="EMBL/GenBank/DDBJ databases">
        <authorList>
            <person name="Wibberg D."/>
        </authorList>
    </citation>
    <scope>NUCLEOTIDE SEQUENCE [LARGE SCALE GENOMIC DNA]</scope>
</reference>
<dbReference type="Gene3D" id="2.120.10.80">
    <property type="entry name" value="Kelch-type beta propeller"/>
    <property type="match status" value="1"/>
</dbReference>
<sequence length="150" mass="15175">MLATTDGRSFTIAGTLPRPVRYGAAIAIGNPGAQQVLLFGGQNGGVATDAIQRLDPATGTVSMVGRLPAPLSEAMVFALGGGVWIVGGTSGGKASDLILRYDPATGQAVRVGQLPYPVADAAVTVLDGTAYLLGGENIKDLDTVVTLVPR</sequence>
<gene>
    <name evidence="1" type="ORF">FDG2_4571</name>
</gene>
<dbReference type="InterPro" id="IPR006652">
    <property type="entry name" value="Kelch_1"/>
</dbReference>
<protein>
    <submittedName>
        <fullName evidence="1">Uncharacterized protein</fullName>
    </submittedName>
</protein>
<evidence type="ECO:0000313" key="2">
    <source>
        <dbReference type="Proteomes" id="UP000199013"/>
    </source>
</evidence>
<name>A0A1C3P6R3_9ACTN</name>
<dbReference type="EMBL" id="FLUV01001910">
    <property type="protein sequence ID" value="SBW25501.1"/>
    <property type="molecule type" value="Genomic_DNA"/>
</dbReference>
<proteinExistence type="predicted"/>
<dbReference type="SUPFAM" id="SSF117281">
    <property type="entry name" value="Kelch motif"/>
    <property type="match status" value="1"/>
</dbReference>
<organism evidence="1 2">
    <name type="scientific">Candidatus Protofrankia californiensis</name>
    <dbReference type="NCBI Taxonomy" id="1839754"/>
    <lineage>
        <taxon>Bacteria</taxon>
        <taxon>Bacillati</taxon>
        <taxon>Actinomycetota</taxon>
        <taxon>Actinomycetes</taxon>
        <taxon>Frankiales</taxon>
        <taxon>Frankiaceae</taxon>
        <taxon>Protofrankia</taxon>
    </lineage>
</organism>
<dbReference type="InterPro" id="IPR015915">
    <property type="entry name" value="Kelch-typ_b-propeller"/>
</dbReference>
<evidence type="ECO:0000313" key="1">
    <source>
        <dbReference type="EMBL" id="SBW25501.1"/>
    </source>
</evidence>